<evidence type="ECO:0000256" key="1">
    <source>
        <dbReference type="SAM" id="SignalP"/>
    </source>
</evidence>
<dbReference type="AlphaFoldDB" id="A0A2T8KIK5"/>
<dbReference type="Proteomes" id="UP000243499">
    <property type="component" value="Chromosome 3"/>
</dbReference>
<protein>
    <recommendedName>
        <fullName evidence="3">Secreted protein</fullName>
    </recommendedName>
</protein>
<evidence type="ECO:0000313" key="2">
    <source>
        <dbReference type="EMBL" id="PVH61962.1"/>
    </source>
</evidence>
<evidence type="ECO:0008006" key="3">
    <source>
        <dbReference type="Google" id="ProtNLM"/>
    </source>
</evidence>
<dbReference type="EMBL" id="CM008048">
    <property type="protein sequence ID" value="PVH61962.1"/>
    <property type="molecule type" value="Genomic_DNA"/>
</dbReference>
<feature type="chain" id="PRO_5015533340" description="Secreted protein" evidence="1">
    <location>
        <begin position="26"/>
        <end position="88"/>
    </location>
</feature>
<dbReference type="Gramene" id="PVH61962">
    <property type="protein sequence ID" value="PVH61962"/>
    <property type="gene ID" value="PAHAL_3G164900"/>
</dbReference>
<sequence>MFVCLQVATAFLWLWSERTEQGALGETNEPVSRQTKFSIVCTAGLVKQNCTQLHDQIMYWCSVCSSCCHSRLSVASLIASLYNTSISC</sequence>
<feature type="signal peptide" evidence="1">
    <location>
        <begin position="1"/>
        <end position="25"/>
    </location>
</feature>
<gene>
    <name evidence="2" type="ORF">PAHAL_3G164900</name>
</gene>
<keyword evidence="1" id="KW-0732">Signal</keyword>
<proteinExistence type="predicted"/>
<organism evidence="2">
    <name type="scientific">Panicum hallii</name>
    <dbReference type="NCBI Taxonomy" id="206008"/>
    <lineage>
        <taxon>Eukaryota</taxon>
        <taxon>Viridiplantae</taxon>
        <taxon>Streptophyta</taxon>
        <taxon>Embryophyta</taxon>
        <taxon>Tracheophyta</taxon>
        <taxon>Spermatophyta</taxon>
        <taxon>Magnoliopsida</taxon>
        <taxon>Liliopsida</taxon>
        <taxon>Poales</taxon>
        <taxon>Poaceae</taxon>
        <taxon>PACMAD clade</taxon>
        <taxon>Panicoideae</taxon>
        <taxon>Panicodae</taxon>
        <taxon>Paniceae</taxon>
        <taxon>Panicinae</taxon>
        <taxon>Panicum</taxon>
        <taxon>Panicum sect. Panicum</taxon>
    </lineage>
</organism>
<reference evidence="2" key="1">
    <citation type="submission" date="2018-04" db="EMBL/GenBank/DDBJ databases">
        <title>WGS assembly of Panicum hallii.</title>
        <authorList>
            <person name="Lovell J."/>
            <person name="Jenkins J."/>
            <person name="Lowry D."/>
            <person name="Mamidi S."/>
            <person name="Sreedasyam A."/>
            <person name="Weng X."/>
            <person name="Barry K."/>
            <person name="Bonette J."/>
            <person name="Campitelli B."/>
            <person name="Daum C."/>
            <person name="Gordon S."/>
            <person name="Gould B."/>
            <person name="Lipzen A."/>
            <person name="Macqueen A."/>
            <person name="Palacio-Mejia J."/>
            <person name="Plott C."/>
            <person name="Shakirov E."/>
            <person name="Shu S."/>
            <person name="Yoshinaga Y."/>
            <person name="Zane M."/>
            <person name="Rokhsar D."/>
            <person name="Grimwood J."/>
            <person name="Schmutz J."/>
            <person name="Juenger T."/>
        </authorList>
    </citation>
    <scope>NUCLEOTIDE SEQUENCE [LARGE SCALE GENOMIC DNA]</scope>
    <source>
        <strain evidence="2">FIL2</strain>
    </source>
</reference>
<name>A0A2T8KIK5_9POAL</name>
<accession>A0A2T8KIK5</accession>